<dbReference type="InterPro" id="IPR051209">
    <property type="entry name" value="FAD-bind_Monooxygenase_sf"/>
</dbReference>
<evidence type="ECO:0000313" key="1">
    <source>
        <dbReference type="EMBL" id="RHW26230.1"/>
    </source>
</evidence>
<dbReference type="PRINTS" id="PR00469">
    <property type="entry name" value="PNDRDTASEII"/>
</dbReference>
<name>A0A417Y0Q1_9ACTN</name>
<dbReference type="SUPFAM" id="SSF51905">
    <property type="entry name" value="FAD/NAD(P)-binding domain"/>
    <property type="match status" value="1"/>
</dbReference>
<dbReference type="PANTHER" id="PTHR42877:SF4">
    <property type="entry name" value="FAD_NAD(P)-BINDING DOMAIN-CONTAINING PROTEIN-RELATED"/>
    <property type="match status" value="1"/>
</dbReference>
<dbReference type="EMBL" id="QXGH01000018">
    <property type="protein sequence ID" value="RHW26230.1"/>
    <property type="molecule type" value="Genomic_DNA"/>
</dbReference>
<reference evidence="1 2" key="1">
    <citation type="submission" date="2018-09" db="EMBL/GenBank/DDBJ databases">
        <title>Genome sequencing of Nocardioides immobilis CCTCC AB 2017083 for comparison to Nocardioides silvaticus.</title>
        <authorList>
            <person name="Li C."/>
            <person name="Wang G."/>
        </authorList>
    </citation>
    <scope>NUCLEOTIDE SEQUENCE [LARGE SCALE GENOMIC DNA]</scope>
    <source>
        <strain evidence="1 2">CCTCC AB 2017083</strain>
    </source>
</reference>
<keyword evidence="2" id="KW-1185">Reference proteome</keyword>
<protein>
    <submittedName>
        <fullName evidence="1">NAD(P)/FAD-dependent oxidoreductase</fullName>
    </submittedName>
</protein>
<dbReference type="Gene3D" id="3.50.50.60">
    <property type="entry name" value="FAD/NAD(P)-binding domain"/>
    <property type="match status" value="2"/>
</dbReference>
<dbReference type="OrthoDB" id="5168853at2"/>
<gene>
    <name evidence="1" type="ORF">D0Z08_14735</name>
</gene>
<dbReference type="Proteomes" id="UP000283644">
    <property type="component" value="Unassembled WGS sequence"/>
</dbReference>
<evidence type="ECO:0000313" key="2">
    <source>
        <dbReference type="Proteomes" id="UP000283644"/>
    </source>
</evidence>
<dbReference type="PANTHER" id="PTHR42877">
    <property type="entry name" value="L-ORNITHINE N(5)-MONOOXYGENASE-RELATED"/>
    <property type="match status" value="1"/>
</dbReference>
<dbReference type="PRINTS" id="PR00368">
    <property type="entry name" value="FADPNR"/>
</dbReference>
<dbReference type="AlphaFoldDB" id="A0A417Y0Q1"/>
<proteinExistence type="predicted"/>
<dbReference type="Pfam" id="PF13738">
    <property type="entry name" value="Pyr_redox_3"/>
    <property type="match status" value="1"/>
</dbReference>
<accession>A0A417Y0Q1</accession>
<organism evidence="1 2">
    <name type="scientific">Nocardioides immobilis</name>
    <dbReference type="NCBI Taxonomy" id="2049295"/>
    <lineage>
        <taxon>Bacteria</taxon>
        <taxon>Bacillati</taxon>
        <taxon>Actinomycetota</taxon>
        <taxon>Actinomycetes</taxon>
        <taxon>Propionibacteriales</taxon>
        <taxon>Nocardioidaceae</taxon>
        <taxon>Nocardioides</taxon>
    </lineage>
</organism>
<dbReference type="InterPro" id="IPR036188">
    <property type="entry name" value="FAD/NAD-bd_sf"/>
</dbReference>
<sequence>MVGRTSSPRVIVIGAGFAGVTMAVKLKKAGFDDFTVLEAADGPGGTWWLNHYPGAEVDVNSTVYSLPYRDHVWTRTHARQPELMRYIDETLDMFDVRDHFRFGVKVREVRWDDATHTHTVTTAAGEQIECDVVVSAVGLFSDPKDPSWPGLEKFRGRVFHTQQWPDDLDVTGKRVAVVGTGASAVQIIPTIAPDVKQLYVFQREPGWVLPKGDRDYTEEDLKELNNPWRRKWRRLKMMAKNEIAYLYRPVYILGSERNEKAKALALQYLETTFADRPDLKEALTPKYAFSGKRRILTDAYFPALKRENVELVPHSVSELTETGIVDSEGVEREVDIVVAAIGFKASSYLSTLQVYGRDGCDLHEQWREGAYAFLGTAVPNFPNFYMLYGPNSNGAAPITWLQMQQAGYVVANLRRMKNGGVTAIDVKQSWTTVYNKWLQRRLAKTAWVHGNNYFKGPKGQIVTQWRDGLVVYSLLLKLLRRPASVTR</sequence>
<dbReference type="RefSeq" id="WP_118926016.1">
    <property type="nucleotide sequence ID" value="NZ_QXGH01000018.1"/>
</dbReference>
<comment type="caution">
    <text evidence="1">The sequence shown here is derived from an EMBL/GenBank/DDBJ whole genome shotgun (WGS) entry which is preliminary data.</text>
</comment>